<evidence type="ECO:0000256" key="2">
    <source>
        <dbReference type="SAM" id="Phobius"/>
    </source>
</evidence>
<reference evidence="3 4" key="1">
    <citation type="submission" date="2019-10" db="EMBL/GenBank/DDBJ databases">
        <authorList>
            <person name="Palmer J.M."/>
        </authorList>
    </citation>
    <scope>NUCLEOTIDE SEQUENCE [LARGE SCALE GENOMIC DNA]</scope>
    <source>
        <strain evidence="3 4">TWF696</strain>
    </source>
</reference>
<dbReference type="Proteomes" id="UP001375240">
    <property type="component" value="Unassembled WGS sequence"/>
</dbReference>
<proteinExistence type="predicted"/>
<keyword evidence="2" id="KW-1133">Transmembrane helix</keyword>
<accession>A0AAV9UGP4</accession>
<keyword evidence="1" id="KW-0175">Coiled coil</keyword>
<feature type="transmembrane region" description="Helical" evidence="2">
    <location>
        <begin position="427"/>
        <end position="449"/>
    </location>
</feature>
<dbReference type="EMBL" id="JAVHNQ010000007">
    <property type="protein sequence ID" value="KAK6341346.1"/>
    <property type="molecule type" value="Genomic_DNA"/>
</dbReference>
<evidence type="ECO:0000313" key="4">
    <source>
        <dbReference type="Proteomes" id="UP001375240"/>
    </source>
</evidence>
<comment type="caution">
    <text evidence="3">The sequence shown here is derived from an EMBL/GenBank/DDBJ whole genome shotgun (WGS) entry which is preliminary data.</text>
</comment>
<gene>
    <name evidence="3" type="ORF">TWF696_008424</name>
</gene>
<evidence type="ECO:0000256" key="1">
    <source>
        <dbReference type="SAM" id="Coils"/>
    </source>
</evidence>
<organism evidence="3 4">
    <name type="scientific">Orbilia brochopaga</name>
    <dbReference type="NCBI Taxonomy" id="3140254"/>
    <lineage>
        <taxon>Eukaryota</taxon>
        <taxon>Fungi</taxon>
        <taxon>Dikarya</taxon>
        <taxon>Ascomycota</taxon>
        <taxon>Pezizomycotina</taxon>
        <taxon>Orbiliomycetes</taxon>
        <taxon>Orbiliales</taxon>
        <taxon>Orbiliaceae</taxon>
        <taxon>Orbilia</taxon>
    </lineage>
</organism>
<dbReference type="Gene3D" id="1.20.58.340">
    <property type="entry name" value="Magnesium transport protein CorA, transmembrane region"/>
    <property type="match status" value="1"/>
</dbReference>
<dbReference type="AlphaFoldDB" id="A0AAV9UGP4"/>
<name>A0AAV9UGP4_9PEZI</name>
<feature type="coiled-coil region" evidence="1">
    <location>
        <begin position="300"/>
        <end position="327"/>
    </location>
</feature>
<protein>
    <submittedName>
        <fullName evidence="3">Uncharacterized protein</fullName>
    </submittedName>
</protein>
<evidence type="ECO:0000313" key="3">
    <source>
        <dbReference type="EMBL" id="KAK6341346.1"/>
    </source>
</evidence>
<keyword evidence="2" id="KW-0472">Membrane</keyword>
<keyword evidence="4" id="KW-1185">Reference proteome</keyword>
<feature type="transmembrane region" description="Helical" evidence="2">
    <location>
        <begin position="392"/>
        <end position="415"/>
    </location>
</feature>
<keyword evidence="2" id="KW-0812">Transmembrane</keyword>
<sequence>MASIHESIYTDDTRSISPRSVRHRQPYPDRGSSILAYLESVGLQRSLNDATVVNSHQSFLSMSEVREYYPEVDKLQFELERKDFEEYMLSDTTEVYSLTRYADGEYLCYSLPVRVQVDTRRLRKKLNKSDTGLHQLNLPNFHIDIRSSRVVLCYQYHHYNKSATLVAVDFQDGRWSRLVEIPREAMANALDQLDVDDNDPFIVNLVYLGIIIAWWRNALSSFGEQLVEHEKYLLEALRSPDFGTEDTAKLHDQVNISLHNMALHLHRYQSETKCIVETLAWLDQKHKAIQQFAGAPSASVAKVSQSLDNLKNQAESLEFTVAEMTGSVNNILGLLFNNTSAFTQKMQVSNGVQMQAILLATREDTQASRWVAQESIRLAEEMKMDSLSMKTIAIVTMLFLPGASFAVLLAMPFFAQDGMNTFFRKENLIYIWVALTIPTTIACFIFYCWKQRKNYLKQQRRVDDEKAISRSVSGSSKSGIS</sequence>